<proteinExistence type="predicted"/>
<evidence type="ECO:0000256" key="1">
    <source>
        <dbReference type="SAM" id="MobiDB-lite"/>
    </source>
</evidence>
<name>A0A8T0R7W9_PANVG</name>
<organism evidence="2 3">
    <name type="scientific">Panicum virgatum</name>
    <name type="common">Blackwell switchgrass</name>
    <dbReference type="NCBI Taxonomy" id="38727"/>
    <lineage>
        <taxon>Eukaryota</taxon>
        <taxon>Viridiplantae</taxon>
        <taxon>Streptophyta</taxon>
        <taxon>Embryophyta</taxon>
        <taxon>Tracheophyta</taxon>
        <taxon>Spermatophyta</taxon>
        <taxon>Magnoliopsida</taxon>
        <taxon>Liliopsida</taxon>
        <taxon>Poales</taxon>
        <taxon>Poaceae</taxon>
        <taxon>PACMAD clade</taxon>
        <taxon>Panicoideae</taxon>
        <taxon>Panicodae</taxon>
        <taxon>Paniceae</taxon>
        <taxon>Panicinae</taxon>
        <taxon>Panicum</taxon>
        <taxon>Panicum sect. Hiantes</taxon>
    </lineage>
</organism>
<reference evidence="2" key="1">
    <citation type="submission" date="2020-05" db="EMBL/GenBank/DDBJ databases">
        <title>WGS assembly of Panicum virgatum.</title>
        <authorList>
            <person name="Lovell J.T."/>
            <person name="Jenkins J."/>
            <person name="Shu S."/>
            <person name="Juenger T.E."/>
            <person name="Schmutz J."/>
        </authorList>
    </citation>
    <scope>NUCLEOTIDE SEQUENCE</scope>
    <source>
        <strain evidence="2">AP13</strain>
    </source>
</reference>
<feature type="region of interest" description="Disordered" evidence="1">
    <location>
        <begin position="145"/>
        <end position="170"/>
    </location>
</feature>
<dbReference type="AlphaFoldDB" id="A0A8T0R7W9"/>
<feature type="compositionally biased region" description="Low complexity" evidence="1">
    <location>
        <begin position="145"/>
        <end position="155"/>
    </location>
</feature>
<gene>
    <name evidence="2" type="ORF">PVAP13_6KG067735</name>
</gene>
<feature type="compositionally biased region" description="Basic and acidic residues" evidence="1">
    <location>
        <begin position="158"/>
        <end position="167"/>
    </location>
</feature>
<sequence>MTLGGKSDVMVMLNSKIEDRCSYIGKASSLSKYSRGQHEDDALQSTGARPREKAMEILPSIHRAPVVGRTSTRAALHHGCVWCGHDGIDPHLSCGRRHLVVMAGGIGSSESRCLWGGARRTAPCWLVNGGLGGGRPRGRRAVRPVAPAGGPDVPGFDAEAKPREGARRRQFSVPSRSAIWPWMDASFGLLVKGHVLLDGIL</sequence>
<keyword evidence="3" id="KW-1185">Reference proteome</keyword>
<accession>A0A8T0R7W9</accession>
<dbReference type="Proteomes" id="UP000823388">
    <property type="component" value="Chromosome 6K"/>
</dbReference>
<dbReference type="EMBL" id="CM029047">
    <property type="protein sequence ID" value="KAG2581644.1"/>
    <property type="molecule type" value="Genomic_DNA"/>
</dbReference>
<comment type="caution">
    <text evidence="2">The sequence shown here is derived from an EMBL/GenBank/DDBJ whole genome shotgun (WGS) entry which is preliminary data.</text>
</comment>
<evidence type="ECO:0000313" key="2">
    <source>
        <dbReference type="EMBL" id="KAG2581644.1"/>
    </source>
</evidence>
<protein>
    <submittedName>
        <fullName evidence="2">Uncharacterized protein</fullName>
    </submittedName>
</protein>
<evidence type="ECO:0000313" key="3">
    <source>
        <dbReference type="Proteomes" id="UP000823388"/>
    </source>
</evidence>